<name>A0A1F6EJZ2_9BACT</name>
<reference evidence="1 2" key="1">
    <citation type="journal article" date="2016" name="Nat. Commun.">
        <title>Thousands of microbial genomes shed light on interconnected biogeochemical processes in an aquifer system.</title>
        <authorList>
            <person name="Anantharaman K."/>
            <person name="Brown C.T."/>
            <person name="Hug L.A."/>
            <person name="Sharon I."/>
            <person name="Castelle C.J."/>
            <person name="Probst A.J."/>
            <person name="Thomas B.C."/>
            <person name="Singh A."/>
            <person name="Wilkins M.J."/>
            <person name="Karaoz U."/>
            <person name="Brodie E.L."/>
            <person name="Williams K.H."/>
            <person name="Hubbard S.S."/>
            <person name="Banfield J.F."/>
        </authorList>
    </citation>
    <scope>NUCLEOTIDE SEQUENCE [LARGE SCALE GENOMIC DNA]</scope>
</reference>
<accession>A0A1F6EJZ2</accession>
<dbReference type="EMBL" id="MFMA01000021">
    <property type="protein sequence ID" value="OGG73948.1"/>
    <property type="molecule type" value="Genomic_DNA"/>
</dbReference>
<protein>
    <submittedName>
        <fullName evidence="1">Uncharacterized protein</fullName>
    </submittedName>
</protein>
<dbReference type="Proteomes" id="UP000178427">
    <property type="component" value="Unassembled WGS sequence"/>
</dbReference>
<organism evidence="1 2">
    <name type="scientific">Candidatus Kaiserbacteria bacterium RIFCSPLOWO2_01_FULL_54_20</name>
    <dbReference type="NCBI Taxonomy" id="1798513"/>
    <lineage>
        <taxon>Bacteria</taxon>
        <taxon>Candidatus Kaiseribacteriota</taxon>
    </lineage>
</organism>
<evidence type="ECO:0000313" key="2">
    <source>
        <dbReference type="Proteomes" id="UP000178427"/>
    </source>
</evidence>
<sequence length="66" mass="7194">MTSCGIREIICDPSFQRNGFVPEKRNNNASAAMRTRAFPFSAYSIFNDRNEGTGVAVSGGDFGFPL</sequence>
<comment type="caution">
    <text evidence="1">The sequence shown here is derived from an EMBL/GenBank/DDBJ whole genome shotgun (WGS) entry which is preliminary data.</text>
</comment>
<dbReference type="AlphaFoldDB" id="A0A1F6EJZ2"/>
<evidence type="ECO:0000313" key="1">
    <source>
        <dbReference type="EMBL" id="OGG73948.1"/>
    </source>
</evidence>
<gene>
    <name evidence="1" type="ORF">A3A40_00230</name>
</gene>
<proteinExistence type="predicted"/>